<keyword evidence="3" id="KW-1185">Reference proteome</keyword>
<dbReference type="Proteomes" id="UP001278766">
    <property type="component" value="Unassembled WGS sequence"/>
</dbReference>
<feature type="compositionally biased region" description="Pro residues" evidence="1">
    <location>
        <begin position="22"/>
        <end position="40"/>
    </location>
</feature>
<evidence type="ECO:0000313" key="2">
    <source>
        <dbReference type="EMBL" id="KAK3290997.1"/>
    </source>
</evidence>
<gene>
    <name evidence="2" type="ORF">B0H64DRAFT_50572</name>
</gene>
<feature type="compositionally biased region" description="Gly residues" evidence="1">
    <location>
        <begin position="375"/>
        <end position="390"/>
    </location>
</feature>
<dbReference type="EMBL" id="JAUEPN010000011">
    <property type="protein sequence ID" value="KAK3290997.1"/>
    <property type="molecule type" value="Genomic_DNA"/>
</dbReference>
<feature type="region of interest" description="Disordered" evidence="1">
    <location>
        <begin position="1"/>
        <end position="64"/>
    </location>
</feature>
<evidence type="ECO:0000313" key="3">
    <source>
        <dbReference type="Proteomes" id="UP001278766"/>
    </source>
</evidence>
<dbReference type="AlphaFoldDB" id="A0AAE0H6X6"/>
<comment type="caution">
    <text evidence="2">The sequence shown here is derived from an EMBL/GenBank/DDBJ whole genome shotgun (WGS) entry which is preliminary data.</text>
</comment>
<protein>
    <submittedName>
        <fullName evidence="2">Uncharacterized protein</fullName>
    </submittedName>
</protein>
<dbReference type="RefSeq" id="XP_062654511.1">
    <property type="nucleotide sequence ID" value="XM_062808349.1"/>
</dbReference>
<feature type="region of interest" description="Disordered" evidence="1">
    <location>
        <begin position="369"/>
        <end position="397"/>
    </location>
</feature>
<sequence>METPGVGDRQGQQRKRKSRSPEPSPPASKRPSVHPQPEPALPAGQSDSKPAGVDTTSESGTFKRKGVRIRGWAKTEENKAEIDALVARYHAEAERSEAEEERRRNLSPIEALNEAAERLERTGQSLFRGFERSRGTIILQEAPASRNGRARCRAEHDCLQRVMVEAMLRERLRENKGFQYNEDRYMKRGYIDDDYRIVVNRGPSDKKYYHVRCFETMVDLAPLIPDKFFLDTTASNVGPPLWGLMFRNWFQNKGCVDLEKIAAYINAAKAYRDIEGDSDSDTHPPNTSRPVLRDHVTAAGGGCSLSDVVRHRSCDLMPNGCIAMHRPSGLHWTIVFPENEGRVVELDVPRNEEEKRAALIRILFDNSDRAEGGSRAVGGEEGPNGAGVGGEGEEAQE</sequence>
<name>A0AAE0H6X6_9PEZI</name>
<accession>A0AAE0H6X6</accession>
<dbReference type="GeneID" id="87845297"/>
<proteinExistence type="predicted"/>
<evidence type="ECO:0000256" key="1">
    <source>
        <dbReference type="SAM" id="MobiDB-lite"/>
    </source>
</evidence>
<organism evidence="2 3">
    <name type="scientific">Chaetomium fimeti</name>
    <dbReference type="NCBI Taxonomy" id="1854472"/>
    <lineage>
        <taxon>Eukaryota</taxon>
        <taxon>Fungi</taxon>
        <taxon>Dikarya</taxon>
        <taxon>Ascomycota</taxon>
        <taxon>Pezizomycotina</taxon>
        <taxon>Sordariomycetes</taxon>
        <taxon>Sordariomycetidae</taxon>
        <taxon>Sordariales</taxon>
        <taxon>Chaetomiaceae</taxon>
        <taxon>Chaetomium</taxon>
    </lineage>
</organism>
<reference evidence="2" key="1">
    <citation type="journal article" date="2023" name="Mol. Phylogenet. Evol.">
        <title>Genome-scale phylogeny and comparative genomics of the fungal order Sordariales.</title>
        <authorList>
            <person name="Hensen N."/>
            <person name="Bonometti L."/>
            <person name="Westerberg I."/>
            <person name="Brannstrom I.O."/>
            <person name="Guillou S."/>
            <person name="Cros-Aarteil S."/>
            <person name="Calhoun S."/>
            <person name="Haridas S."/>
            <person name="Kuo A."/>
            <person name="Mondo S."/>
            <person name="Pangilinan J."/>
            <person name="Riley R."/>
            <person name="LaButti K."/>
            <person name="Andreopoulos B."/>
            <person name="Lipzen A."/>
            <person name="Chen C."/>
            <person name="Yan M."/>
            <person name="Daum C."/>
            <person name="Ng V."/>
            <person name="Clum A."/>
            <person name="Steindorff A."/>
            <person name="Ohm R.A."/>
            <person name="Martin F."/>
            <person name="Silar P."/>
            <person name="Natvig D.O."/>
            <person name="Lalanne C."/>
            <person name="Gautier V."/>
            <person name="Ament-Velasquez S.L."/>
            <person name="Kruys A."/>
            <person name="Hutchinson M.I."/>
            <person name="Powell A.J."/>
            <person name="Barry K."/>
            <person name="Miller A.N."/>
            <person name="Grigoriev I.V."/>
            <person name="Debuchy R."/>
            <person name="Gladieux P."/>
            <person name="Hiltunen Thoren M."/>
            <person name="Johannesson H."/>
        </authorList>
    </citation>
    <scope>NUCLEOTIDE SEQUENCE</scope>
    <source>
        <strain evidence="2">CBS 168.71</strain>
    </source>
</reference>
<reference evidence="2" key="2">
    <citation type="submission" date="2023-06" db="EMBL/GenBank/DDBJ databases">
        <authorList>
            <consortium name="Lawrence Berkeley National Laboratory"/>
            <person name="Haridas S."/>
            <person name="Hensen N."/>
            <person name="Bonometti L."/>
            <person name="Westerberg I."/>
            <person name="Brannstrom I.O."/>
            <person name="Guillou S."/>
            <person name="Cros-Aarteil S."/>
            <person name="Calhoun S."/>
            <person name="Kuo A."/>
            <person name="Mondo S."/>
            <person name="Pangilinan J."/>
            <person name="Riley R."/>
            <person name="Labutti K."/>
            <person name="Andreopoulos B."/>
            <person name="Lipzen A."/>
            <person name="Chen C."/>
            <person name="Yanf M."/>
            <person name="Daum C."/>
            <person name="Ng V."/>
            <person name="Clum A."/>
            <person name="Steindorff A."/>
            <person name="Ohm R."/>
            <person name="Martin F."/>
            <person name="Silar P."/>
            <person name="Natvig D."/>
            <person name="Lalanne C."/>
            <person name="Gautier V."/>
            <person name="Ament-Velasquez S.L."/>
            <person name="Kruys A."/>
            <person name="Hutchinson M.I."/>
            <person name="Powell A.J."/>
            <person name="Barry K."/>
            <person name="Miller A.N."/>
            <person name="Grigoriev I.V."/>
            <person name="Debuchy R."/>
            <person name="Gladieux P."/>
            <person name="Thoren M.H."/>
            <person name="Johannesson H."/>
        </authorList>
    </citation>
    <scope>NUCLEOTIDE SEQUENCE</scope>
    <source>
        <strain evidence="2">CBS 168.71</strain>
    </source>
</reference>